<dbReference type="EMBL" id="BMAO01034574">
    <property type="protein sequence ID" value="GFQ97532.1"/>
    <property type="molecule type" value="Genomic_DNA"/>
</dbReference>
<comment type="caution">
    <text evidence="2">The sequence shown here is derived from an EMBL/GenBank/DDBJ whole genome shotgun (WGS) entry which is preliminary data.</text>
</comment>
<evidence type="ECO:0000313" key="2">
    <source>
        <dbReference type="EMBL" id="GFQ97532.1"/>
    </source>
</evidence>
<sequence>MIFYRALRICSEQAQGETGENNAFPKDFSRETGPHISRTCQIVINYPLRRTTQSKQKRNWPRVPTHPSVSRSRGTLFWPKVPRISSLEGGQWANARLTL</sequence>
<protein>
    <submittedName>
        <fullName evidence="2">Uncharacterized protein</fullName>
    </submittedName>
</protein>
<keyword evidence="3" id="KW-1185">Reference proteome</keyword>
<gene>
    <name evidence="2" type="ORF">TNCT_430391</name>
</gene>
<reference evidence="2" key="1">
    <citation type="submission" date="2020-07" db="EMBL/GenBank/DDBJ databases">
        <title>Multicomponent nature underlies the extraordinary mechanical properties of spider dragline silk.</title>
        <authorList>
            <person name="Kono N."/>
            <person name="Nakamura H."/>
            <person name="Mori M."/>
            <person name="Yoshida Y."/>
            <person name="Ohtoshi R."/>
            <person name="Malay A.D."/>
            <person name="Moran D.A.P."/>
            <person name="Tomita M."/>
            <person name="Numata K."/>
            <person name="Arakawa K."/>
        </authorList>
    </citation>
    <scope>NUCLEOTIDE SEQUENCE</scope>
</reference>
<evidence type="ECO:0000313" key="3">
    <source>
        <dbReference type="Proteomes" id="UP000887116"/>
    </source>
</evidence>
<feature type="region of interest" description="Disordered" evidence="1">
    <location>
        <begin position="52"/>
        <end position="71"/>
    </location>
</feature>
<dbReference type="AlphaFoldDB" id="A0A8X6IMW7"/>
<organism evidence="2 3">
    <name type="scientific">Trichonephila clavata</name>
    <name type="common">Joro spider</name>
    <name type="synonym">Nephila clavata</name>
    <dbReference type="NCBI Taxonomy" id="2740835"/>
    <lineage>
        <taxon>Eukaryota</taxon>
        <taxon>Metazoa</taxon>
        <taxon>Ecdysozoa</taxon>
        <taxon>Arthropoda</taxon>
        <taxon>Chelicerata</taxon>
        <taxon>Arachnida</taxon>
        <taxon>Araneae</taxon>
        <taxon>Araneomorphae</taxon>
        <taxon>Entelegynae</taxon>
        <taxon>Araneoidea</taxon>
        <taxon>Nephilidae</taxon>
        <taxon>Trichonephila</taxon>
    </lineage>
</organism>
<dbReference type="Proteomes" id="UP000887116">
    <property type="component" value="Unassembled WGS sequence"/>
</dbReference>
<proteinExistence type="predicted"/>
<accession>A0A8X6IMW7</accession>
<name>A0A8X6IMW7_TRICU</name>
<evidence type="ECO:0000256" key="1">
    <source>
        <dbReference type="SAM" id="MobiDB-lite"/>
    </source>
</evidence>